<protein>
    <submittedName>
        <fullName evidence="1">Uncharacterized protein</fullName>
    </submittedName>
</protein>
<organism evidence="1 2">
    <name type="scientific">Serendipita vermifera MAFF 305830</name>
    <dbReference type="NCBI Taxonomy" id="933852"/>
    <lineage>
        <taxon>Eukaryota</taxon>
        <taxon>Fungi</taxon>
        <taxon>Dikarya</taxon>
        <taxon>Basidiomycota</taxon>
        <taxon>Agaricomycotina</taxon>
        <taxon>Agaricomycetes</taxon>
        <taxon>Sebacinales</taxon>
        <taxon>Serendipitaceae</taxon>
        <taxon>Serendipita</taxon>
    </lineage>
</organism>
<reference evidence="2" key="2">
    <citation type="submission" date="2015-01" db="EMBL/GenBank/DDBJ databases">
        <title>Evolutionary Origins and Diversification of the Mycorrhizal Mutualists.</title>
        <authorList>
            <consortium name="DOE Joint Genome Institute"/>
            <consortium name="Mycorrhizal Genomics Consortium"/>
            <person name="Kohler A."/>
            <person name="Kuo A."/>
            <person name="Nagy L.G."/>
            <person name="Floudas D."/>
            <person name="Copeland A."/>
            <person name="Barry K.W."/>
            <person name="Cichocki N."/>
            <person name="Veneault-Fourrey C."/>
            <person name="LaButti K."/>
            <person name="Lindquist E.A."/>
            <person name="Lipzen A."/>
            <person name="Lundell T."/>
            <person name="Morin E."/>
            <person name="Murat C."/>
            <person name="Riley R."/>
            <person name="Ohm R."/>
            <person name="Sun H."/>
            <person name="Tunlid A."/>
            <person name="Henrissat B."/>
            <person name="Grigoriev I.V."/>
            <person name="Hibbett D.S."/>
            <person name="Martin F."/>
        </authorList>
    </citation>
    <scope>NUCLEOTIDE SEQUENCE [LARGE SCALE GENOMIC DNA]</scope>
    <source>
        <strain evidence="2">MAFF 305830</strain>
    </source>
</reference>
<sequence>MDNCSMLLRGRKVQHILLVGGFGESAYLQKRLAGLFDAQGVKVVTVEEPAKKAAAEGALIWFIKQTVLARISRATIGVTVEVPYNAQDPEHVKRNSQVYINTAGDIVLPGGFDTLVPKGTKMGGEYISTKEYLRDLPCRAAESASRLGSFECELDVWEGEGSSPRWTEDVYGCRLPQIRTLCSLKADLTALRYSLKEKGPAYKRYCEVCFSVVVRFGGTQLQARMQWEENGVLREGPISILPNATI</sequence>
<evidence type="ECO:0000313" key="2">
    <source>
        <dbReference type="Proteomes" id="UP000054097"/>
    </source>
</evidence>
<evidence type="ECO:0000313" key="1">
    <source>
        <dbReference type="EMBL" id="KIM25119.1"/>
    </source>
</evidence>
<proteinExistence type="predicted"/>
<dbReference type="Proteomes" id="UP000054097">
    <property type="component" value="Unassembled WGS sequence"/>
</dbReference>
<accession>A0A0C3AYT2</accession>
<dbReference type="PANTHER" id="PTHR14187:SF5">
    <property type="entry name" value="HEAT SHOCK 70 KDA PROTEIN 12A"/>
    <property type="match status" value="1"/>
</dbReference>
<dbReference type="STRING" id="933852.A0A0C3AYT2"/>
<dbReference type="HOGENOM" id="CLU_009958_0_1_1"/>
<gene>
    <name evidence="1" type="ORF">M408DRAFT_223687</name>
</gene>
<name>A0A0C3AYT2_SERVB</name>
<dbReference type="AlphaFoldDB" id="A0A0C3AYT2"/>
<reference evidence="1 2" key="1">
    <citation type="submission" date="2014-04" db="EMBL/GenBank/DDBJ databases">
        <authorList>
            <consortium name="DOE Joint Genome Institute"/>
            <person name="Kuo A."/>
            <person name="Zuccaro A."/>
            <person name="Kohler A."/>
            <person name="Nagy L.G."/>
            <person name="Floudas D."/>
            <person name="Copeland A."/>
            <person name="Barry K.W."/>
            <person name="Cichocki N."/>
            <person name="Veneault-Fourrey C."/>
            <person name="LaButti K."/>
            <person name="Lindquist E.A."/>
            <person name="Lipzen A."/>
            <person name="Lundell T."/>
            <person name="Morin E."/>
            <person name="Murat C."/>
            <person name="Sun H."/>
            <person name="Tunlid A."/>
            <person name="Henrissat B."/>
            <person name="Grigoriev I.V."/>
            <person name="Hibbett D.S."/>
            <person name="Martin F."/>
            <person name="Nordberg H.P."/>
            <person name="Cantor M.N."/>
            <person name="Hua S.X."/>
        </authorList>
    </citation>
    <scope>NUCLEOTIDE SEQUENCE [LARGE SCALE GENOMIC DNA]</scope>
    <source>
        <strain evidence="1 2">MAFF 305830</strain>
    </source>
</reference>
<dbReference type="OrthoDB" id="2963168at2759"/>
<dbReference type="EMBL" id="KN824317">
    <property type="protein sequence ID" value="KIM25119.1"/>
    <property type="molecule type" value="Genomic_DNA"/>
</dbReference>
<keyword evidence="2" id="KW-1185">Reference proteome</keyword>
<dbReference type="PANTHER" id="PTHR14187">
    <property type="entry name" value="ALPHA KINASE/ELONGATION FACTOR 2 KINASE"/>
    <property type="match status" value="1"/>
</dbReference>